<evidence type="ECO:0000256" key="2">
    <source>
        <dbReference type="ARBA" id="ARBA00022964"/>
    </source>
</evidence>
<organism evidence="5 6">
    <name type="scientific">Brevundimonas denitrificans</name>
    <dbReference type="NCBI Taxonomy" id="1443434"/>
    <lineage>
        <taxon>Bacteria</taxon>
        <taxon>Pseudomonadati</taxon>
        <taxon>Pseudomonadota</taxon>
        <taxon>Alphaproteobacteria</taxon>
        <taxon>Caulobacterales</taxon>
        <taxon>Caulobacteraceae</taxon>
        <taxon>Brevundimonas</taxon>
    </lineage>
</organism>
<dbReference type="PANTHER" id="PTHR12117:SF0">
    <property type="entry name" value="PROLYL 3-HYDROXYLASE OGFOD1"/>
    <property type="match status" value="1"/>
</dbReference>
<dbReference type="Proteomes" id="UP001156921">
    <property type="component" value="Unassembled WGS sequence"/>
</dbReference>
<dbReference type="SMART" id="SM00702">
    <property type="entry name" value="P4Hc"/>
    <property type="match status" value="1"/>
</dbReference>
<dbReference type="InterPro" id="IPR051842">
    <property type="entry name" value="uS12_prolyl_hydroxylase"/>
</dbReference>
<reference evidence="6" key="1">
    <citation type="journal article" date="2019" name="Int. J. Syst. Evol. Microbiol.">
        <title>The Global Catalogue of Microorganisms (GCM) 10K type strain sequencing project: providing services to taxonomists for standard genome sequencing and annotation.</title>
        <authorList>
            <consortium name="The Broad Institute Genomics Platform"/>
            <consortium name="The Broad Institute Genome Sequencing Center for Infectious Disease"/>
            <person name="Wu L."/>
            <person name="Ma J."/>
        </authorList>
    </citation>
    <scope>NUCLEOTIDE SEQUENCE [LARGE SCALE GENOMIC DNA]</scope>
    <source>
        <strain evidence="6">NBRC 110107</strain>
    </source>
</reference>
<dbReference type="Gene3D" id="2.60.120.620">
    <property type="entry name" value="q2cbj1_9rhob like domain"/>
    <property type="match status" value="1"/>
</dbReference>
<proteinExistence type="predicted"/>
<gene>
    <name evidence="5" type="ORF">GCM10007859_12070</name>
</gene>
<protein>
    <submittedName>
        <fullName evidence="5">Proline hydroxylase</fullName>
    </submittedName>
</protein>
<evidence type="ECO:0000256" key="3">
    <source>
        <dbReference type="ARBA" id="ARBA00023002"/>
    </source>
</evidence>
<dbReference type="EMBL" id="BSOY01000020">
    <property type="protein sequence ID" value="GLS01196.1"/>
    <property type="molecule type" value="Genomic_DNA"/>
</dbReference>
<evidence type="ECO:0000256" key="1">
    <source>
        <dbReference type="ARBA" id="ARBA00001961"/>
    </source>
</evidence>
<keyword evidence="3" id="KW-0560">Oxidoreductase</keyword>
<evidence type="ECO:0000313" key="6">
    <source>
        <dbReference type="Proteomes" id="UP001156921"/>
    </source>
</evidence>
<sequence>MQASGPFVVSNSARIEIDPALKPSTMTAAFKQFGRIHIPGFLRPASAEMLHRALAAEKLWVCSTMGGGKTIDVPVEQLEAFPPDQAMRFLQLAHAEARDGFHYMFDSVRISDLAEQGQLLAVELAAAYAFLNSPAFLDFVRVLTGDPRPNYVDAQATRYERGHYLTQHDDSAAEKGRLYAYVLNLTPHWRTDWGGLLNFIDADGHVAEAYTPAWNALNIFRVPQPHAVSCVAPFAGAPRLSITGWVRQIDLSLLPSRKTP</sequence>
<dbReference type="InterPro" id="IPR039558">
    <property type="entry name" value="TPA1/OFD1_N"/>
</dbReference>
<comment type="cofactor">
    <cofactor evidence="1">
        <name>L-ascorbate</name>
        <dbReference type="ChEBI" id="CHEBI:38290"/>
    </cofactor>
</comment>
<evidence type="ECO:0000259" key="4">
    <source>
        <dbReference type="SMART" id="SM00702"/>
    </source>
</evidence>
<dbReference type="Pfam" id="PF13661">
    <property type="entry name" value="2OG-FeII_Oxy_4"/>
    <property type="match status" value="1"/>
</dbReference>
<dbReference type="PANTHER" id="PTHR12117">
    <property type="entry name" value="HISTONE ACETYLTRANSFERASE COMPLEX"/>
    <property type="match status" value="1"/>
</dbReference>
<keyword evidence="2" id="KW-0223">Dioxygenase</keyword>
<evidence type="ECO:0000313" key="5">
    <source>
        <dbReference type="EMBL" id="GLS01196.1"/>
    </source>
</evidence>
<dbReference type="InterPro" id="IPR006620">
    <property type="entry name" value="Pro_4_hyd_alph"/>
</dbReference>
<keyword evidence="6" id="KW-1185">Reference proteome</keyword>
<feature type="domain" description="Prolyl 4-hydroxylase alpha subunit" evidence="4">
    <location>
        <begin position="33"/>
        <end position="247"/>
    </location>
</feature>
<comment type="caution">
    <text evidence="5">The sequence shown here is derived from an EMBL/GenBank/DDBJ whole genome shotgun (WGS) entry which is preliminary data.</text>
</comment>
<name>A0ABQ6BL26_9CAUL</name>
<accession>A0ABQ6BL26</accession>